<dbReference type="Proteomes" id="UP000462055">
    <property type="component" value="Unassembled WGS sequence"/>
</dbReference>
<dbReference type="InterPro" id="IPR001128">
    <property type="entry name" value="Cyt_P450"/>
</dbReference>
<dbReference type="GO" id="GO:0005506">
    <property type="term" value="F:iron ion binding"/>
    <property type="evidence" value="ECO:0007669"/>
    <property type="project" value="InterPro"/>
</dbReference>
<dbReference type="GO" id="GO:0004497">
    <property type="term" value="F:monooxygenase activity"/>
    <property type="evidence" value="ECO:0007669"/>
    <property type="project" value="InterPro"/>
</dbReference>
<dbReference type="GO" id="GO:0020037">
    <property type="term" value="F:heme binding"/>
    <property type="evidence" value="ECO:0007669"/>
    <property type="project" value="InterPro"/>
</dbReference>
<evidence type="ECO:0000313" key="2">
    <source>
        <dbReference type="EMBL" id="MWA04865.1"/>
    </source>
</evidence>
<dbReference type="SUPFAM" id="SSF48264">
    <property type="entry name" value="Cytochrome P450"/>
    <property type="match status" value="1"/>
</dbReference>
<dbReference type="PANTHER" id="PTHR46696">
    <property type="entry name" value="P450, PUTATIVE (EUROFUNG)-RELATED"/>
    <property type="match status" value="1"/>
</dbReference>
<gene>
    <name evidence="2" type="ORF">F8568_031755</name>
</gene>
<dbReference type="GO" id="GO:0016705">
    <property type="term" value="F:oxidoreductase activity, acting on paired donors, with incorporation or reduction of molecular oxygen"/>
    <property type="evidence" value="ECO:0007669"/>
    <property type="project" value="InterPro"/>
</dbReference>
<comment type="caution">
    <text evidence="2">The sequence shown here is derived from an EMBL/GenBank/DDBJ whole genome shotgun (WGS) entry which is preliminary data.</text>
</comment>
<dbReference type="AlphaFoldDB" id="A0A6I4MJW2"/>
<dbReference type="InterPro" id="IPR036396">
    <property type="entry name" value="Cyt_P450_sf"/>
</dbReference>
<dbReference type="Gene3D" id="1.10.630.10">
    <property type="entry name" value="Cytochrome P450"/>
    <property type="match status" value="1"/>
</dbReference>
<organism evidence="2 3">
    <name type="scientific">Actinomadura physcomitrii</name>
    <dbReference type="NCBI Taxonomy" id="2650748"/>
    <lineage>
        <taxon>Bacteria</taxon>
        <taxon>Bacillati</taxon>
        <taxon>Actinomycetota</taxon>
        <taxon>Actinomycetes</taxon>
        <taxon>Streptosporangiales</taxon>
        <taxon>Thermomonosporaceae</taxon>
        <taxon>Actinomadura</taxon>
    </lineage>
</organism>
<dbReference type="EMBL" id="WBMS02000031">
    <property type="protein sequence ID" value="MWA04865.1"/>
    <property type="molecule type" value="Genomic_DNA"/>
</dbReference>
<protein>
    <submittedName>
        <fullName evidence="2">Cytochrome P450</fullName>
    </submittedName>
</protein>
<keyword evidence="3" id="KW-1185">Reference proteome</keyword>
<accession>A0A6I4MJW2</accession>
<sequence length="397" mass="44499">MQPTTTPRFDPRVSGLSQQVKTLAEPQLVYSEKARDVRAEYLDGALHLYRYEDILTINKHQDVLGNGGRGGSFGHDEKLIPLEIDGPEHKKWRRLLDPMFAPKRVQRLEDDIRRLAARLIDDARAEGGAEWYRAFCAPLPCQTFLGLVGAPLADLDFFVEFKEGVVHPKGETTEEIDANMATAGAKLLEYFNGFLADKRARLDRDDDVIAELMRSEVGGEPLTQADLINILFLLMFAGLDTVTSSLSCLISWLGRNPERRAEILAAPELLLPAVEELMRYESPVPSGMRFAQRDIDLGDGLLVPAGTQINAFWAAANVDPTFHEDPLRVDFHRERIRSMTFASGVHRCLGSHLARLELRIALETLLDRIPLYEIDADALTYNNIAVRSVTNLPVTIR</sequence>
<evidence type="ECO:0000256" key="1">
    <source>
        <dbReference type="ARBA" id="ARBA00010617"/>
    </source>
</evidence>
<dbReference type="RefSeq" id="WP_151597410.1">
    <property type="nucleotide sequence ID" value="NZ_WBMS02000031.1"/>
</dbReference>
<name>A0A6I4MJW2_9ACTN</name>
<proteinExistence type="inferred from homology"/>
<dbReference type="PRINTS" id="PR00359">
    <property type="entry name" value="BP450"/>
</dbReference>
<dbReference type="PANTHER" id="PTHR46696:SF6">
    <property type="entry name" value="P450, PUTATIVE (EUROFUNG)-RELATED"/>
    <property type="match status" value="1"/>
</dbReference>
<dbReference type="Pfam" id="PF00067">
    <property type="entry name" value="p450"/>
    <property type="match status" value="2"/>
</dbReference>
<dbReference type="PRINTS" id="PR00385">
    <property type="entry name" value="P450"/>
</dbReference>
<comment type="similarity">
    <text evidence="1">Belongs to the cytochrome P450 family.</text>
</comment>
<reference evidence="2" key="1">
    <citation type="submission" date="2019-12" db="EMBL/GenBank/DDBJ databases">
        <title>Actinomadura physcomitrii sp. nov., a novel actinomycete isolated from moss [Physcomitrium sphaericum (Ludw) Fuernr].</title>
        <authorList>
            <person name="Zhuang X."/>
        </authorList>
    </citation>
    <scope>NUCLEOTIDE SEQUENCE [LARGE SCALE GENOMIC DNA]</scope>
    <source>
        <strain evidence="2">LD22</strain>
    </source>
</reference>
<evidence type="ECO:0000313" key="3">
    <source>
        <dbReference type="Proteomes" id="UP000462055"/>
    </source>
</evidence>
<dbReference type="InterPro" id="IPR002397">
    <property type="entry name" value="Cyt_P450_B"/>
</dbReference>